<dbReference type="EMBL" id="JAIWYP010000015">
    <property type="protein sequence ID" value="KAH3700070.1"/>
    <property type="molecule type" value="Genomic_DNA"/>
</dbReference>
<keyword evidence="3" id="KW-1185">Reference proteome</keyword>
<evidence type="ECO:0000313" key="3">
    <source>
        <dbReference type="Proteomes" id="UP000828390"/>
    </source>
</evidence>
<feature type="region of interest" description="Disordered" evidence="1">
    <location>
        <begin position="29"/>
        <end position="56"/>
    </location>
</feature>
<reference evidence="2" key="1">
    <citation type="journal article" date="2019" name="bioRxiv">
        <title>The Genome of the Zebra Mussel, Dreissena polymorpha: A Resource for Invasive Species Research.</title>
        <authorList>
            <person name="McCartney M.A."/>
            <person name="Auch B."/>
            <person name="Kono T."/>
            <person name="Mallez S."/>
            <person name="Zhang Y."/>
            <person name="Obille A."/>
            <person name="Becker A."/>
            <person name="Abrahante J.E."/>
            <person name="Garbe J."/>
            <person name="Badalamenti J.P."/>
            <person name="Herman A."/>
            <person name="Mangelson H."/>
            <person name="Liachko I."/>
            <person name="Sullivan S."/>
            <person name="Sone E.D."/>
            <person name="Koren S."/>
            <person name="Silverstein K.A.T."/>
            <person name="Beckman K.B."/>
            <person name="Gohl D.M."/>
        </authorList>
    </citation>
    <scope>NUCLEOTIDE SEQUENCE</scope>
    <source>
        <strain evidence="2">Duluth1</strain>
        <tissue evidence="2">Whole animal</tissue>
    </source>
</reference>
<protein>
    <submittedName>
        <fullName evidence="2">Uncharacterized protein</fullName>
    </submittedName>
</protein>
<dbReference type="Proteomes" id="UP000828390">
    <property type="component" value="Unassembled WGS sequence"/>
</dbReference>
<dbReference type="Gene3D" id="1.20.5.320">
    <property type="entry name" value="6-Phosphogluconate Dehydrogenase, domain 3"/>
    <property type="match status" value="1"/>
</dbReference>
<sequence length="67" mass="7289">MRDADKDVSEKSHCKLEFKCKGDPLTSSFHTRLPIKGTRGPTGRMGEKGAQGEPGIPGTLHYVVVVH</sequence>
<proteinExistence type="predicted"/>
<accession>A0A9D3YJL8</accession>
<reference evidence="2" key="2">
    <citation type="submission" date="2020-11" db="EMBL/GenBank/DDBJ databases">
        <authorList>
            <person name="McCartney M.A."/>
            <person name="Auch B."/>
            <person name="Kono T."/>
            <person name="Mallez S."/>
            <person name="Becker A."/>
            <person name="Gohl D.M."/>
            <person name="Silverstein K.A.T."/>
            <person name="Koren S."/>
            <person name="Bechman K.B."/>
            <person name="Herman A."/>
            <person name="Abrahante J.E."/>
            <person name="Garbe J."/>
        </authorList>
    </citation>
    <scope>NUCLEOTIDE SEQUENCE</scope>
    <source>
        <strain evidence="2">Duluth1</strain>
        <tissue evidence="2">Whole animal</tissue>
    </source>
</reference>
<gene>
    <name evidence="2" type="ORF">DPMN_075038</name>
</gene>
<name>A0A9D3YJL8_DREPO</name>
<evidence type="ECO:0000313" key="2">
    <source>
        <dbReference type="EMBL" id="KAH3700070.1"/>
    </source>
</evidence>
<organism evidence="2 3">
    <name type="scientific">Dreissena polymorpha</name>
    <name type="common">Zebra mussel</name>
    <name type="synonym">Mytilus polymorpha</name>
    <dbReference type="NCBI Taxonomy" id="45954"/>
    <lineage>
        <taxon>Eukaryota</taxon>
        <taxon>Metazoa</taxon>
        <taxon>Spiralia</taxon>
        <taxon>Lophotrochozoa</taxon>
        <taxon>Mollusca</taxon>
        <taxon>Bivalvia</taxon>
        <taxon>Autobranchia</taxon>
        <taxon>Heteroconchia</taxon>
        <taxon>Euheterodonta</taxon>
        <taxon>Imparidentia</taxon>
        <taxon>Neoheterodontei</taxon>
        <taxon>Myida</taxon>
        <taxon>Dreissenoidea</taxon>
        <taxon>Dreissenidae</taxon>
        <taxon>Dreissena</taxon>
    </lineage>
</organism>
<comment type="caution">
    <text evidence="2">The sequence shown here is derived from an EMBL/GenBank/DDBJ whole genome shotgun (WGS) entry which is preliminary data.</text>
</comment>
<dbReference type="AlphaFoldDB" id="A0A9D3YJL8"/>
<evidence type="ECO:0000256" key="1">
    <source>
        <dbReference type="SAM" id="MobiDB-lite"/>
    </source>
</evidence>